<protein>
    <submittedName>
        <fullName evidence="1">Uncharacterized protein</fullName>
    </submittedName>
</protein>
<sequence>NTEPGALVRSSTLSSPTMIPGWSPWSVSIVKSFNFHLPNTLGLEVNSTIGRLINRKNDFVANWRLFSPCYTGMWIEYILPKCFGFTSIFEGLVLSNCRPKRG</sequence>
<proteinExistence type="predicted"/>
<reference evidence="1" key="1">
    <citation type="submission" date="2018-05" db="EMBL/GenBank/DDBJ databases">
        <authorList>
            <person name="Lanie J.A."/>
            <person name="Ng W.-L."/>
            <person name="Kazmierczak K.M."/>
            <person name="Andrzejewski T.M."/>
            <person name="Davidsen T.M."/>
            <person name="Wayne K.J."/>
            <person name="Tettelin H."/>
            <person name="Glass J.I."/>
            <person name="Rusch D."/>
            <person name="Podicherti R."/>
            <person name="Tsui H.-C.T."/>
            <person name="Winkler M.E."/>
        </authorList>
    </citation>
    <scope>NUCLEOTIDE SEQUENCE</scope>
</reference>
<evidence type="ECO:0000313" key="1">
    <source>
        <dbReference type="EMBL" id="SVC92942.1"/>
    </source>
</evidence>
<feature type="non-terminal residue" evidence="1">
    <location>
        <position position="1"/>
    </location>
</feature>
<dbReference type="EMBL" id="UINC01119255">
    <property type="protein sequence ID" value="SVC92942.1"/>
    <property type="molecule type" value="Genomic_DNA"/>
</dbReference>
<gene>
    <name evidence="1" type="ORF">METZ01_LOCUS345796</name>
</gene>
<organism evidence="1">
    <name type="scientific">marine metagenome</name>
    <dbReference type="NCBI Taxonomy" id="408172"/>
    <lineage>
        <taxon>unclassified sequences</taxon>
        <taxon>metagenomes</taxon>
        <taxon>ecological metagenomes</taxon>
    </lineage>
</organism>
<name>A0A382R704_9ZZZZ</name>
<dbReference type="AlphaFoldDB" id="A0A382R704"/>
<accession>A0A382R704</accession>